<dbReference type="PANTHER" id="PTHR31064:SF5">
    <property type="entry name" value="POTASSIUM ION TRANSPORTER (EUROFUNG)"/>
    <property type="match status" value="1"/>
</dbReference>
<keyword evidence="9 11" id="KW-0472">Membrane</keyword>
<dbReference type="AlphaFoldDB" id="A0A9W9PCU8"/>
<evidence type="ECO:0000313" key="12">
    <source>
        <dbReference type="EMBL" id="KAJ5240567.1"/>
    </source>
</evidence>
<evidence type="ECO:0000256" key="6">
    <source>
        <dbReference type="ARBA" id="ARBA00022958"/>
    </source>
</evidence>
<keyword evidence="8" id="KW-0406">Ion transport</keyword>
<evidence type="ECO:0000313" key="13">
    <source>
        <dbReference type="Proteomes" id="UP001147733"/>
    </source>
</evidence>
<comment type="caution">
    <text evidence="12">The sequence shown here is derived from an EMBL/GenBank/DDBJ whole genome shotgun (WGS) entry which is preliminary data.</text>
</comment>
<reference evidence="12" key="1">
    <citation type="submission" date="2022-11" db="EMBL/GenBank/DDBJ databases">
        <authorList>
            <person name="Petersen C."/>
        </authorList>
    </citation>
    <scope>NUCLEOTIDE SEQUENCE</scope>
    <source>
        <strain evidence="12">IBT 23319</strain>
    </source>
</reference>
<dbReference type="GO" id="GO:0140107">
    <property type="term" value="F:high-affinity potassium ion transmembrane transporter activity"/>
    <property type="evidence" value="ECO:0007669"/>
    <property type="project" value="TreeGrafter"/>
</dbReference>
<evidence type="ECO:0000256" key="9">
    <source>
        <dbReference type="ARBA" id="ARBA00023136"/>
    </source>
</evidence>
<proteinExistence type="inferred from homology"/>
<evidence type="ECO:0000256" key="5">
    <source>
        <dbReference type="ARBA" id="ARBA00022692"/>
    </source>
</evidence>
<comment type="subcellular location">
    <subcellularLocation>
        <location evidence="1">Membrane</location>
        <topology evidence="1">Multi-pass membrane protein</topology>
    </subcellularLocation>
</comment>
<evidence type="ECO:0000256" key="8">
    <source>
        <dbReference type="ARBA" id="ARBA00023065"/>
    </source>
</evidence>
<name>A0A9W9PCU8_PENCI</name>
<dbReference type="PANTHER" id="PTHR31064">
    <property type="entry name" value="POTASSIUM TRANSPORT PROTEIN DDB_G0292412-RELATED"/>
    <property type="match status" value="1"/>
</dbReference>
<organism evidence="12 13">
    <name type="scientific">Penicillium citrinum</name>
    <dbReference type="NCBI Taxonomy" id="5077"/>
    <lineage>
        <taxon>Eukaryota</taxon>
        <taxon>Fungi</taxon>
        <taxon>Dikarya</taxon>
        <taxon>Ascomycota</taxon>
        <taxon>Pezizomycotina</taxon>
        <taxon>Eurotiomycetes</taxon>
        <taxon>Eurotiomycetidae</taxon>
        <taxon>Eurotiales</taxon>
        <taxon>Aspergillaceae</taxon>
        <taxon>Penicillium</taxon>
    </lineage>
</organism>
<keyword evidence="5 11" id="KW-0812">Transmembrane</keyword>
<evidence type="ECO:0008006" key="14">
    <source>
        <dbReference type="Google" id="ProtNLM"/>
    </source>
</evidence>
<feature type="transmembrane region" description="Helical" evidence="11">
    <location>
        <begin position="65"/>
        <end position="86"/>
    </location>
</feature>
<comment type="similarity">
    <text evidence="2">Belongs to the TrkH potassium transport family.</text>
</comment>
<feature type="transmembrane region" description="Helical" evidence="11">
    <location>
        <begin position="327"/>
        <end position="352"/>
    </location>
</feature>
<keyword evidence="4" id="KW-0633">Potassium transport</keyword>
<gene>
    <name evidence="12" type="ORF">N7469_002158</name>
</gene>
<feature type="transmembrane region" description="Helical" evidence="11">
    <location>
        <begin position="403"/>
        <end position="429"/>
    </location>
</feature>
<sequence>MWKPPVNFLSLHYAWIITLGILSLLIIYPYGNLNAVDAYFFGASASTESGLNTVDVKELKTYQQVYIYLIPILGNLGFINIIVVVFRRKVRAASDQILPSTANFSHAAPHLLKPEARPKRDPEAQLEKQADSNISGHALSIEGTTDPAINNVTEVDESAESEVLPIVPQESRSSASDDVLDQNPTVGRHFIRFANSDQLTADNDETLYIPPPWKRDKGASFTETKDDIDDKDEVKEKLDRNMRHLQFGRSLNSHTRTLERAITSVFVLGHTSGYEDKDHTPTQKYVRPVDLSEISSQITIGRNSQFYNMSAEDRKRLGGIEYRSLKLLLKIVAGYFLGLHLFGAIALVGWILHADPKYRAYLAECGQGSIWWGFYSSQTMINNLGFTLTPDSMISFQDATFPMLLMSFLAFAGNTCYPCILRLIIWILYKLCPDELSLKDPLRFLLEHPRRCYTLLFPSKPTWILFSILLAMNSVDVLLIIILDLNNPAVNNLAPGPRVLAAIFQAASARHTGTSTFNLADVSPAVQFSLVVMMYIAIFPIAISIRASNVYEEKTLGIYGSEKRMDEKNGRSYILNHIQNQLSFDLWYIFLGCFCICVAEAGKVADTSIPAFSVFSVLFEVVSAYGNVGLSLGYPTVSTSLSGKFTIFSKLVICVMMIRGRHRGLPYKLDRAIVLPSERQENEENGDEDHQTPSER</sequence>
<keyword evidence="7 11" id="KW-1133">Transmembrane helix</keyword>
<evidence type="ECO:0000256" key="4">
    <source>
        <dbReference type="ARBA" id="ARBA00022538"/>
    </source>
</evidence>
<dbReference type="InterPro" id="IPR004773">
    <property type="entry name" value="K/Na_transp_Trk1/HKT1"/>
</dbReference>
<evidence type="ECO:0000256" key="11">
    <source>
        <dbReference type="SAM" id="Phobius"/>
    </source>
</evidence>
<feature type="transmembrane region" description="Helical" evidence="11">
    <location>
        <begin position="12"/>
        <end position="31"/>
    </location>
</feature>
<evidence type="ECO:0000256" key="7">
    <source>
        <dbReference type="ARBA" id="ARBA00022989"/>
    </source>
</evidence>
<dbReference type="PIRSF" id="PIRSF002450">
    <property type="entry name" value="K+_transpter_TRK"/>
    <property type="match status" value="1"/>
</dbReference>
<dbReference type="GO" id="GO:0005886">
    <property type="term" value="C:plasma membrane"/>
    <property type="evidence" value="ECO:0007669"/>
    <property type="project" value="InterPro"/>
</dbReference>
<keyword evidence="13" id="KW-1185">Reference proteome</keyword>
<feature type="transmembrane region" description="Helical" evidence="11">
    <location>
        <begin position="525"/>
        <end position="545"/>
    </location>
</feature>
<dbReference type="GO" id="GO:1990573">
    <property type="term" value="P:potassium ion import across plasma membrane"/>
    <property type="evidence" value="ECO:0007669"/>
    <property type="project" value="TreeGrafter"/>
</dbReference>
<accession>A0A9W9PCU8</accession>
<dbReference type="Proteomes" id="UP001147733">
    <property type="component" value="Unassembled WGS sequence"/>
</dbReference>
<feature type="transmembrane region" description="Helical" evidence="11">
    <location>
        <begin position="463"/>
        <end position="483"/>
    </location>
</feature>
<dbReference type="NCBIfam" id="TIGR00934">
    <property type="entry name" value="2a38euk"/>
    <property type="match status" value="1"/>
</dbReference>
<feature type="region of interest" description="Disordered" evidence="10">
    <location>
        <begin position="109"/>
        <end position="143"/>
    </location>
</feature>
<dbReference type="GO" id="GO:0030007">
    <property type="term" value="P:intracellular potassium ion homeostasis"/>
    <property type="evidence" value="ECO:0007669"/>
    <property type="project" value="InterPro"/>
</dbReference>
<feature type="region of interest" description="Disordered" evidence="10">
    <location>
        <begin position="203"/>
        <end position="228"/>
    </location>
</feature>
<evidence type="ECO:0000256" key="1">
    <source>
        <dbReference type="ARBA" id="ARBA00004141"/>
    </source>
</evidence>
<feature type="compositionally biased region" description="Basic and acidic residues" evidence="10">
    <location>
        <begin position="112"/>
        <end position="130"/>
    </location>
</feature>
<keyword evidence="6" id="KW-0630">Potassium</keyword>
<dbReference type="EMBL" id="JAPQKT010000002">
    <property type="protein sequence ID" value="KAJ5240567.1"/>
    <property type="molecule type" value="Genomic_DNA"/>
</dbReference>
<dbReference type="InterPro" id="IPR003445">
    <property type="entry name" value="Cat_transpt"/>
</dbReference>
<dbReference type="InterPro" id="IPR051143">
    <property type="entry name" value="TrkH_K-transport"/>
</dbReference>
<evidence type="ECO:0000256" key="3">
    <source>
        <dbReference type="ARBA" id="ARBA00022448"/>
    </source>
</evidence>
<evidence type="ECO:0000256" key="2">
    <source>
        <dbReference type="ARBA" id="ARBA00009137"/>
    </source>
</evidence>
<dbReference type="GeneID" id="81380245"/>
<keyword evidence="3" id="KW-0813">Transport</keyword>
<dbReference type="InterPro" id="IPR015958">
    <property type="entry name" value="Trk1_fungi"/>
</dbReference>
<dbReference type="OrthoDB" id="9999863at2759"/>
<protein>
    <recommendedName>
        <fullName evidence="14">Potassium transport protein</fullName>
    </recommendedName>
</protein>
<dbReference type="Pfam" id="PF02386">
    <property type="entry name" value="TrkH"/>
    <property type="match status" value="1"/>
</dbReference>
<dbReference type="RefSeq" id="XP_056503572.1">
    <property type="nucleotide sequence ID" value="XM_056641078.1"/>
</dbReference>
<reference evidence="12" key="2">
    <citation type="journal article" date="2023" name="IMA Fungus">
        <title>Comparative genomic study of the Penicillium genus elucidates a diverse pangenome and 15 lateral gene transfer events.</title>
        <authorList>
            <person name="Petersen C."/>
            <person name="Sorensen T."/>
            <person name="Nielsen M.R."/>
            <person name="Sondergaard T.E."/>
            <person name="Sorensen J.L."/>
            <person name="Fitzpatrick D.A."/>
            <person name="Frisvad J.C."/>
            <person name="Nielsen K.L."/>
        </authorList>
    </citation>
    <scope>NUCLEOTIDE SEQUENCE</scope>
    <source>
        <strain evidence="12">IBT 23319</strain>
    </source>
</reference>
<evidence type="ECO:0000256" key="10">
    <source>
        <dbReference type="SAM" id="MobiDB-lite"/>
    </source>
</evidence>